<evidence type="ECO:0000256" key="9">
    <source>
        <dbReference type="ARBA" id="ARBA00023004"/>
    </source>
</evidence>
<dbReference type="CDD" id="cd00839">
    <property type="entry name" value="MPP_PAPs"/>
    <property type="match status" value="1"/>
</dbReference>
<evidence type="ECO:0000256" key="3">
    <source>
        <dbReference type="ARBA" id="ARBA00001962"/>
    </source>
</evidence>
<name>A0A444YF14_ARAHY</name>
<dbReference type="InterPro" id="IPR039331">
    <property type="entry name" value="PAPs-like"/>
</dbReference>
<dbReference type="Pfam" id="PF14008">
    <property type="entry name" value="Metallophos_C"/>
    <property type="match status" value="1"/>
</dbReference>
<evidence type="ECO:0000259" key="14">
    <source>
        <dbReference type="Pfam" id="PF16656"/>
    </source>
</evidence>
<dbReference type="Proteomes" id="UP000289738">
    <property type="component" value="Chromosome B07"/>
</dbReference>
<evidence type="ECO:0000256" key="1">
    <source>
        <dbReference type="ARBA" id="ARBA00000032"/>
    </source>
</evidence>
<dbReference type="Gene3D" id="3.60.21.10">
    <property type="match status" value="1"/>
</dbReference>
<accession>A0A444YF14</accession>
<dbReference type="GO" id="GO:0046872">
    <property type="term" value="F:metal ion binding"/>
    <property type="evidence" value="ECO:0007669"/>
    <property type="project" value="UniProtKB-KW"/>
</dbReference>
<reference evidence="15 16" key="1">
    <citation type="submission" date="2019-01" db="EMBL/GenBank/DDBJ databases">
        <title>Sequencing of cultivated peanut Arachis hypogaea provides insights into genome evolution and oil improvement.</title>
        <authorList>
            <person name="Chen X."/>
        </authorList>
    </citation>
    <scope>NUCLEOTIDE SEQUENCE [LARGE SCALE GENOMIC DNA]</scope>
    <source>
        <strain evidence="16">cv. Fuhuasheng</strain>
        <tissue evidence="15">Leaves</tissue>
    </source>
</reference>
<dbReference type="Gene3D" id="2.60.40.380">
    <property type="entry name" value="Purple acid phosphatase-like, N-terminal"/>
    <property type="match status" value="1"/>
</dbReference>
<dbReference type="EC" id="3.1.3.2" evidence="11"/>
<evidence type="ECO:0000256" key="6">
    <source>
        <dbReference type="ARBA" id="ARBA00022729"/>
    </source>
</evidence>
<dbReference type="InterPro" id="IPR008963">
    <property type="entry name" value="Purple_acid_Pase-like_N"/>
</dbReference>
<dbReference type="Gramene" id="arahy.Tifrunner.gnm2.ann2.Ah17g039000.1">
    <property type="protein sequence ID" value="arahy.Tifrunner.gnm2.ann2.Ah17g039000.1-CDS"/>
    <property type="gene ID" value="arahy.Tifrunner.gnm2.ann2.Ah17g039000"/>
</dbReference>
<feature type="domain" description="Purple acid phosphatase N-terminal" evidence="14">
    <location>
        <begin position="51"/>
        <end position="135"/>
    </location>
</feature>
<keyword evidence="6 11" id="KW-0732">Signal</keyword>
<keyword evidence="9" id="KW-0408">Iron</keyword>
<evidence type="ECO:0000256" key="7">
    <source>
        <dbReference type="ARBA" id="ARBA00022801"/>
    </source>
</evidence>
<keyword evidence="10" id="KW-0325">Glycoprotein</keyword>
<dbReference type="OrthoDB" id="45007at2759"/>
<comment type="cofactor">
    <cofactor evidence="2">
        <name>Zn(2+)</name>
        <dbReference type="ChEBI" id="CHEBI:29105"/>
    </cofactor>
</comment>
<keyword evidence="7 11" id="KW-0378">Hydrolase</keyword>
<proteinExistence type="inferred from homology"/>
<evidence type="ECO:0000259" key="13">
    <source>
        <dbReference type="Pfam" id="PF14008"/>
    </source>
</evidence>
<comment type="cofactor">
    <cofactor evidence="3">
        <name>Fe cation</name>
        <dbReference type="ChEBI" id="CHEBI:24875"/>
    </cofactor>
</comment>
<dbReference type="PANTHER" id="PTHR22953">
    <property type="entry name" value="ACID PHOSPHATASE RELATED"/>
    <property type="match status" value="1"/>
</dbReference>
<comment type="similarity">
    <text evidence="4 11">Belongs to the metallophosphoesterase superfamily. Purple acid phosphatase family.</text>
</comment>
<comment type="catalytic activity">
    <reaction evidence="1 11">
        <text>a phosphate monoester + H2O = an alcohol + phosphate</text>
        <dbReference type="Rhea" id="RHEA:15017"/>
        <dbReference type="ChEBI" id="CHEBI:15377"/>
        <dbReference type="ChEBI" id="CHEBI:30879"/>
        <dbReference type="ChEBI" id="CHEBI:43474"/>
        <dbReference type="ChEBI" id="CHEBI:67140"/>
        <dbReference type="EC" id="3.1.3.2"/>
    </reaction>
</comment>
<feature type="signal peptide" evidence="11">
    <location>
        <begin position="1"/>
        <end position="23"/>
    </location>
</feature>
<feature type="chain" id="PRO_5018821970" description="Purple acid phosphatase" evidence="11">
    <location>
        <begin position="24"/>
        <end position="441"/>
    </location>
</feature>
<evidence type="ECO:0000313" key="16">
    <source>
        <dbReference type="Proteomes" id="UP000289738"/>
    </source>
</evidence>
<evidence type="ECO:0000256" key="11">
    <source>
        <dbReference type="RuleBase" id="RU361203"/>
    </source>
</evidence>
<organism evidence="15 16">
    <name type="scientific">Arachis hypogaea</name>
    <name type="common">Peanut</name>
    <dbReference type="NCBI Taxonomy" id="3818"/>
    <lineage>
        <taxon>Eukaryota</taxon>
        <taxon>Viridiplantae</taxon>
        <taxon>Streptophyta</taxon>
        <taxon>Embryophyta</taxon>
        <taxon>Tracheophyta</taxon>
        <taxon>Spermatophyta</taxon>
        <taxon>Magnoliopsida</taxon>
        <taxon>eudicotyledons</taxon>
        <taxon>Gunneridae</taxon>
        <taxon>Pentapetalae</taxon>
        <taxon>rosids</taxon>
        <taxon>fabids</taxon>
        <taxon>Fabales</taxon>
        <taxon>Fabaceae</taxon>
        <taxon>Papilionoideae</taxon>
        <taxon>50 kb inversion clade</taxon>
        <taxon>dalbergioids sensu lato</taxon>
        <taxon>Dalbergieae</taxon>
        <taxon>Pterocarpus clade</taxon>
        <taxon>Arachis</taxon>
    </lineage>
</organism>
<keyword evidence="8" id="KW-0862">Zinc</keyword>
<evidence type="ECO:0000259" key="12">
    <source>
        <dbReference type="Pfam" id="PF00149"/>
    </source>
</evidence>
<dbReference type="SUPFAM" id="SSF56300">
    <property type="entry name" value="Metallo-dependent phosphatases"/>
    <property type="match status" value="1"/>
</dbReference>
<dbReference type="InterPro" id="IPR015914">
    <property type="entry name" value="PAPs_N"/>
</dbReference>
<dbReference type="InterPro" id="IPR029052">
    <property type="entry name" value="Metallo-depent_PP-like"/>
</dbReference>
<comment type="caution">
    <text evidence="15">The sequence shown here is derived from an EMBL/GenBank/DDBJ whole genome shotgun (WGS) entry which is preliminary data.</text>
</comment>
<evidence type="ECO:0000256" key="10">
    <source>
        <dbReference type="ARBA" id="ARBA00023180"/>
    </source>
</evidence>
<keyword evidence="5" id="KW-0479">Metal-binding</keyword>
<sequence>MELLKLLRLVVAVLLSSTATPEAYVRPLPRKNLDLGGGFRWPWDSKTNSQPQQVHISLAGEKHMRVSWITDDKNSPSYVEYGKSPGIYDLVAEGDFTSYSYMLYSSGKIHHTVIGPLEYNTVYYYRCGGQGPEFKLKTPPAQFPITFAVAGDLGQTGWTESTLDHIDQCKHHVYLLPGDLSYADYMQHLWDSFGKLVEPLASSRPWMVTEGNHEEENIPLLKDGFVSYNSRWKMPFEESGSTSNLYYSFEVAGVHIVMLGSYADYDEWSEQYRWLKADLSKVDRKRTPWLVVLFHVPWYNSNKAHQGEGDAMKAAMESLLYAASVDLVIAGHVHAYERSKRVYDGRPDPCGAVHITIGDGGNREGLAHRYINPQPNWSEFREASFGHGELTMVNSTHAYWSWHRNDDDESVKADDFWITSLVSSRCVDDKSHELRSMLMTP</sequence>
<dbReference type="PANTHER" id="PTHR22953:SF123">
    <property type="entry name" value="PURPLE ACID PHOSPHATASE"/>
    <property type="match status" value="1"/>
</dbReference>
<protein>
    <recommendedName>
        <fullName evidence="11">Purple acid phosphatase</fullName>
        <ecNumber evidence="11">3.1.3.2</ecNumber>
    </recommendedName>
</protein>
<dbReference type="InterPro" id="IPR004843">
    <property type="entry name" value="Calcineurin-like_PHP"/>
</dbReference>
<feature type="domain" description="Purple acid phosphatase C-terminal" evidence="13">
    <location>
        <begin position="352"/>
        <end position="410"/>
    </location>
</feature>
<feature type="domain" description="Calcineurin-like phosphoesterase" evidence="12">
    <location>
        <begin position="146"/>
        <end position="336"/>
    </location>
</feature>
<dbReference type="GO" id="GO:0003993">
    <property type="term" value="F:acid phosphatase activity"/>
    <property type="evidence" value="ECO:0007669"/>
    <property type="project" value="UniProtKB-EC"/>
</dbReference>
<dbReference type="Pfam" id="PF00149">
    <property type="entry name" value="Metallophos"/>
    <property type="match status" value="1"/>
</dbReference>
<dbReference type="SUPFAM" id="SSF49363">
    <property type="entry name" value="Purple acid phosphatase, N-terminal domain"/>
    <property type="match status" value="1"/>
</dbReference>
<evidence type="ECO:0000313" key="15">
    <source>
        <dbReference type="EMBL" id="RYR00533.1"/>
    </source>
</evidence>
<dbReference type="Pfam" id="PF16656">
    <property type="entry name" value="Pur_ac_phosph_N"/>
    <property type="match status" value="1"/>
</dbReference>
<dbReference type="AlphaFoldDB" id="A0A444YF14"/>
<evidence type="ECO:0000256" key="8">
    <source>
        <dbReference type="ARBA" id="ARBA00022833"/>
    </source>
</evidence>
<dbReference type="SMR" id="A0A444YF14"/>
<dbReference type="STRING" id="3818.A0A444YF14"/>
<dbReference type="FunFam" id="2.60.40.380:FF:000001">
    <property type="entry name" value="Fe(3+)-Zn(2+) purple acid phosphatase"/>
    <property type="match status" value="1"/>
</dbReference>
<dbReference type="InterPro" id="IPR025733">
    <property type="entry name" value="PAPs_C"/>
</dbReference>
<gene>
    <name evidence="15" type="ORF">Ahy_B07g088658</name>
</gene>
<evidence type="ECO:0000256" key="4">
    <source>
        <dbReference type="ARBA" id="ARBA00008723"/>
    </source>
</evidence>
<evidence type="ECO:0000256" key="5">
    <source>
        <dbReference type="ARBA" id="ARBA00022723"/>
    </source>
</evidence>
<dbReference type="InterPro" id="IPR041792">
    <property type="entry name" value="MPP_PAP"/>
</dbReference>
<keyword evidence="16" id="KW-1185">Reference proteome</keyword>
<evidence type="ECO:0000256" key="2">
    <source>
        <dbReference type="ARBA" id="ARBA00001947"/>
    </source>
</evidence>
<dbReference type="EMBL" id="SDMP01000017">
    <property type="protein sequence ID" value="RYR00533.1"/>
    <property type="molecule type" value="Genomic_DNA"/>
</dbReference>